<proteinExistence type="predicted"/>
<reference evidence="2" key="2">
    <citation type="submission" date="2020-11" db="EMBL/GenBank/DDBJ databases">
        <authorList>
            <person name="McCartney M.A."/>
            <person name="Auch B."/>
            <person name="Kono T."/>
            <person name="Mallez S."/>
            <person name="Becker A."/>
            <person name="Gohl D.M."/>
            <person name="Silverstein K.A.T."/>
            <person name="Koren S."/>
            <person name="Bechman K.B."/>
            <person name="Herman A."/>
            <person name="Abrahante J.E."/>
            <person name="Garbe J."/>
        </authorList>
    </citation>
    <scope>NUCLEOTIDE SEQUENCE</scope>
    <source>
        <strain evidence="2">Duluth1</strain>
        <tissue evidence="2">Whole animal</tissue>
    </source>
</reference>
<name>A0A9D3YXY6_DREPO</name>
<organism evidence="2 3">
    <name type="scientific">Dreissena polymorpha</name>
    <name type="common">Zebra mussel</name>
    <name type="synonym">Mytilus polymorpha</name>
    <dbReference type="NCBI Taxonomy" id="45954"/>
    <lineage>
        <taxon>Eukaryota</taxon>
        <taxon>Metazoa</taxon>
        <taxon>Spiralia</taxon>
        <taxon>Lophotrochozoa</taxon>
        <taxon>Mollusca</taxon>
        <taxon>Bivalvia</taxon>
        <taxon>Autobranchia</taxon>
        <taxon>Heteroconchia</taxon>
        <taxon>Euheterodonta</taxon>
        <taxon>Imparidentia</taxon>
        <taxon>Neoheterodontei</taxon>
        <taxon>Myida</taxon>
        <taxon>Dreissenoidea</taxon>
        <taxon>Dreissenidae</taxon>
        <taxon>Dreissena</taxon>
    </lineage>
</organism>
<reference evidence="2" key="1">
    <citation type="journal article" date="2019" name="bioRxiv">
        <title>The Genome of the Zebra Mussel, Dreissena polymorpha: A Resource for Invasive Species Research.</title>
        <authorList>
            <person name="McCartney M.A."/>
            <person name="Auch B."/>
            <person name="Kono T."/>
            <person name="Mallez S."/>
            <person name="Zhang Y."/>
            <person name="Obille A."/>
            <person name="Becker A."/>
            <person name="Abrahante J.E."/>
            <person name="Garbe J."/>
            <person name="Badalamenti J.P."/>
            <person name="Herman A."/>
            <person name="Mangelson H."/>
            <person name="Liachko I."/>
            <person name="Sullivan S."/>
            <person name="Sone E.D."/>
            <person name="Koren S."/>
            <person name="Silverstein K.A.T."/>
            <person name="Beckman K.B."/>
            <person name="Gohl D.M."/>
        </authorList>
    </citation>
    <scope>NUCLEOTIDE SEQUENCE</scope>
    <source>
        <strain evidence="2">Duluth1</strain>
        <tissue evidence="2">Whole animal</tissue>
    </source>
</reference>
<dbReference type="EMBL" id="JAIWYP010000014">
    <property type="protein sequence ID" value="KAH3709388.1"/>
    <property type="molecule type" value="Genomic_DNA"/>
</dbReference>
<feature type="compositionally biased region" description="Polar residues" evidence="1">
    <location>
        <begin position="41"/>
        <end position="52"/>
    </location>
</feature>
<dbReference type="Proteomes" id="UP000828390">
    <property type="component" value="Unassembled WGS sequence"/>
</dbReference>
<evidence type="ECO:0000256" key="1">
    <source>
        <dbReference type="SAM" id="MobiDB-lite"/>
    </source>
</evidence>
<protein>
    <submittedName>
        <fullName evidence="2">Uncharacterized protein</fullName>
    </submittedName>
</protein>
<dbReference type="AlphaFoldDB" id="A0A9D3YXY6"/>
<comment type="caution">
    <text evidence="2">The sequence shown here is derived from an EMBL/GenBank/DDBJ whole genome shotgun (WGS) entry which is preliminary data.</text>
</comment>
<evidence type="ECO:0000313" key="2">
    <source>
        <dbReference type="EMBL" id="KAH3709388.1"/>
    </source>
</evidence>
<gene>
    <name evidence="2" type="ORF">DPMN_068850</name>
</gene>
<feature type="region of interest" description="Disordered" evidence="1">
    <location>
        <begin position="35"/>
        <end position="54"/>
    </location>
</feature>
<keyword evidence="3" id="KW-1185">Reference proteome</keyword>
<sequence length="69" mass="7712">MLEAQTTDNLGNMLEAQTTDNLGNMLKTQIMTEEQVHPSKIQDQISGNNLSGNDKEMRAHITHLCRSLT</sequence>
<accession>A0A9D3YXY6</accession>
<evidence type="ECO:0000313" key="3">
    <source>
        <dbReference type="Proteomes" id="UP000828390"/>
    </source>
</evidence>